<evidence type="ECO:0000313" key="2">
    <source>
        <dbReference type="EMBL" id="GAA4453200.1"/>
    </source>
</evidence>
<keyword evidence="1" id="KW-0808">Transferase</keyword>
<gene>
    <name evidence="2" type="ORF">GCM10023092_13090</name>
</gene>
<keyword evidence="3" id="KW-1185">Reference proteome</keyword>
<evidence type="ECO:0000313" key="3">
    <source>
        <dbReference type="Proteomes" id="UP001501410"/>
    </source>
</evidence>
<comment type="caution">
    <text evidence="2">The sequence shown here is derived from an EMBL/GenBank/DDBJ whole genome shotgun (WGS) entry which is preliminary data.</text>
</comment>
<name>A0ABP8MPD6_9BACT</name>
<dbReference type="Gene3D" id="2.20.25.110">
    <property type="entry name" value="S-adenosyl-L-methionine-dependent methyltransferases"/>
    <property type="match status" value="1"/>
</dbReference>
<dbReference type="EMBL" id="BAABEZ010000022">
    <property type="protein sequence ID" value="GAA4453200.1"/>
    <property type="molecule type" value="Genomic_DNA"/>
</dbReference>
<organism evidence="2 3">
    <name type="scientific">Rurimicrobium arvi</name>
    <dbReference type="NCBI Taxonomy" id="2049916"/>
    <lineage>
        <taxon>Bacteria</taxon>
        <taxon>Pseudomonadati</taxon>
        <taxon>Bacteroidota</taxon>
        <taxon>Chitinophagia</taxon>
        <taxon>Chitinophagales</taxon>
        <taxon>Chitinophagaceae</taxon>
        <taxon>Rurimicrobium</taxon>
    </lineage>
</organism>
<keyword evidence="2" id="KW-0489">Methyltransferase</keyword>
<dbReference type="PANTHER" id="PTHR43861">
    <property type="entry name" value="TRANS-ACONITATE 2-METHYLTRANSFERASE-RELATED"/>
    <property type="match status" value="1"/>
</dbReference>
<accession>A0ABP8MPD6</accession>
<dbReference type="SUPFAM" id="SSF53335">
    <property type="entry name" value="S-adenosyl-L-methionine-dependent methyltransferases"/>
    <property type="match status" value="1"/>
</dbReference>
<dbReference type="GO" id="GO:0008168">
    <property type="term" value="F:methyltransferase activity"/>
    <property type="evidence" value="ECO:0007669"/>
    <property type="project" value="UniProtKB-KW"/>
</dbReference>
<proteinExistence type="predicted"/>
<dbReference type="InterPro" id="IPR029063">
    <property type="entry name" value="SAM-dependent_MTases_sf"/>
</dbReference>
<reference evidence="3" key="1">
    <citation type="journal article" date="2019" name="Int. J. Syst. Evol. Microbiol.">
        <title>The Global Catalogue of Microorganisms (GCM) 10K type strain sequencing project: providing services to taxonomists for standard genome sequencing and annotation.</title>
        <authorList>
            <consortium name="The Broad Institute Genomics Platform"/>
            <consortium name="The Broad Institute Genome Sequencing Center for Infectious Disease"/>
            <person name="Wu L."/>
            <person name="Ma J."/>
        </authorList>
    </citation>
    <scope>NUCLEOTIDE SEQUENCE [LARGE SCALE GENOMIC DNA]</scope>
    <source>
        <strain evidence="3">JCM 31921</strain>
    </source>
</reference>
<evidence type="ECO:0000256" key="1">
    <source>
        <dbReference type="ARBA" id="ARBA00022679"/>
    </source>
</evidence>
<dbReference type="Pfam" id="PF13489">
    <property type="entry name" value="Methyltransf_23"/>
    <property type="match status" value="1"/>
</dbReference>
<dbReference type="CDD" id="cd02440">
    <property type="entry name" value="AdoMet_MTases"/>
    <property type="match status" value="1"/>
</dbReference>
<protein>
    <submittedName>
        <fullName evidence="2">Class I SAM-dependent methyltransferase</fullName>
    </submittedName>
</protein>
<dbReference type="PANTHER" id="PTHR43861:SF3">
    <property type="entry name" value="PUTATIVE (AFU_ORTHOLOGUE AFUA_2G14390)-RELATED"/>
    <property type="match status" value="1"/>
</dbReference>
<dbReference type="GO" id="GO:0032259">
    <property type="term" value="P:methylation"/>
    <property type="evidence" value="ECO:0007669"/>
    <property type="project" value="UniProtKB-KW"/>
</dbReference>
<sequence length="267" mass="31112">MQGMIFGRDWAVSAKAISFAGLFMKKKAWFECWFNSPYYKVLYQNRDMNEAEDFTEALVAYLKPAPGARMLDIGCGEGRFAVQLARKGYDVIGIDLAENRILKAKEKETDTLHFFVHDMRMPFYINYFDFSFNFFTSFGYFATQRDNVLAARSFAGGLKRGGRLVVDYLNRDLVLQQMKAREIIHREDIDFDIQKDYDGSHIIKHIRFTDREGNPQHFTERVSAFGLEDFRKLFEEAGLTLEATFGDYQLNGFDNERSSRLIMVFKK</sequence>
<dbReference type="Gene3D" id="3.40.50.150">
    <property type="entry name" value="Vaccinia Virus protein VP39"/>
    <property type="match status" value="1"/>
</dbReference>
<dbReference type="Proteomes" id="UP001501410">
    <property type="component" value="Unassembled WGS sequence"/>
</dbReference>